<feature type="compositionally biased region" description="Low complexity" evidence="1">
    <location>
        <begin position="1"/>
        <end position="19"/>
    </location>
</feature>
<feature type="compositionally biased region" description="Low complexity" evidence="1">
    <location>
        <begin position="29"/>
        <end position="42"/>
    </location>
</feature>
<gene>
    <name evidence="2" type="ORF">CHS0354_010631</name>
</gene>
<protein>
    <submittedName>
        <fullName evidence="2">Uncharacterized protein</fullName>
    </submittedName>
</protein>
<reference evidence="2" key="1">
    <citation type="journal article" date="2021" name="Genome Biol. Evol.">
        <title>A High-Quality Reference Genome for a Parasitic Bivalve with Doubly Uniparental Inheritance (Bivalvia: Unionida).</title>
        <authorList>
            <person name="Smith C.H."/>
        </authorList>
    </citation>
    <scope>NUCLEOTIDE SEQUENCE</scope>
    <source>
        <strain evidence="2">CHS0354</strain>
    </source>
</reference>
<dbReference type="AlphaFoldDB" id="A0AAE0SGG1"/>
<feature type="region of interest" description="Disordered" evidence="1">
    <location>
        <begin position="1"/>
        <end position="61"/>
    </location>
</feature>
<dbReference type="Proteomes" id="UP001195483">
    <property type="component" value="Unassembled WGS sequence"/>
</dbReference>
<comment type="caution">
    <text evidence="2">The sequence shown here is derived from an EMBL/GenBank/DDBJ whole genome shotgun (WGS) entry which is preliminary data.</text>
</comment>
<proteinExistence type="predicted"/>
<keyword evidence="3" id="KW-1185">Reference proteome</keyword>
<evidence type="ECO:0000313" key="3">
    <source>
        <dbReference type="Proteomes" id="UP001195483"/>
    </source>
</evidence>
<reference evidence="2" key="2">
    <citation type="journal article" date="2021" name="Genome Biol. Evol.">
        <title>Developing a high-quality reference genome for a parasitic bivalve with doubly uniparental inheritance (Bivalvia: Unionida).</title>
        <authorList>
            <person name="Smith C.H."/>
        </authorList>
    </citation>
    <scope>NUCLEOTIDE SEQUENCE</scope>
    <source>
        <strain evidence="2">CHS0354</strain>
        <tissue evidence="2">Mantle</tissue>
    </source>
</reference>
<evidence type="ECO:0000313" key="2">
    <source>
        <dbReference type="EMBL" id="KAK3591266.1"/>
    </source>
</evidence>
<reference evidence="2" key="3">
    <citation type="submission" date="2023-05" db="EMBL/GenBank/DDBJ databases">
        <authorList>
            <person name="Smith C.H."/>
        </authorList>
    </citation>
    <scope>NUCLEOTIDE SEQUENCE</scope>
    <source>
        <strain evidence="2">CHS0354</strain>
        <tissue evidence="2">Mantle</tissue>
    </source>
</reference>
<evidence type="ECO:0000256" key="1">
    <source>
        <dbReference type="SAM" id="MobiDB-lite"/>
    </source>
</evidence>
<sequence>MTRPTQSSSLPLTLPEPETIIPPDPTTLPPLTAATQTPPQLTRNQPYKPEMIEIEALGPPT</sequence>
<organism evidence="2 3">
    <name type="scientific">Potamilus streckersoni</name>
    <dbReference type="NCBI Taxonomy" id="2493646"/>
    <lineage>
        <taxon>Eukaryota</taxon>
        <taxon>Metazoa</taxon>
        <taxon>Spiralia</taxon>
        <taxon>Lophotrochozoa</taxon>
        <taxon>Mollusca</taxon>
        <taxon>Bivalvia</taxon>
        <taxon>Autobranchia</taxon>
        <taxon>Heteroconchia</taxon>
        <taxon>Palaeoheterodonta</taxon>
        <taxon>Unionida</taxon>
        <taxon>Unionoidea</taxon>
        <taxon>Unionidae</taxon>
        <taxon>Ambleminae</taxon>
        <taxon>Lampsilini</taxon>
        <taxon>Potamilus</taxon>
    </lineage>
</organism>
<dbReference type="EMBL" id="JAEAOA010000665">
    <property type="protein sequence ID" value="KAK3591266.1"/>
    <property type="molecule type" value="Genomic_DNA"/>
</dbReference>
<accession>A0AAE0SGG1</accession>
<name>A0AAE0SGG1_9BIVA</name>
<feature type="non-terminal residue" evidence="2">
    <location>
        <position position="61"/>
    </location>
</feature>